<comment type="similarity">
    <text evidence="2">Belongs to the peptidase S54 family.</text>
</comment>
<feature type="transmembrane region" description="Helical" evidence="8">
    <location>
        <begin position="61"/>
        <end position="82"/>
    </location>
</feature>
<evidence type="ECO:0000256" key="7">
    <source>
        <dbReference type="ARBA" id="ARBA00023136"/>
    </source>
</evidence>
<evidence type="ECO:0000256" key="6">
    <source>
        <dbReference type="ARBA" id="ARBA00022989"/>
    </source>
</evidence>
<dbReference type="InterPro" id="IPR035952">
    <property type="entry name" value="Rhomboid-like_sf"/>
</dbReference>
<keyword evidence="11" id="KW-1185">Reference proteome</keyword>
<dbReference type="GO" id="GO:0004252">
    <property type="term" value="F:serine-type endopeptidase activity"/>
    <property type="evidence" value="ECO:0007669"/>
    <property type="project" value="InterPro"/>
</dbReference>
<reference evidence="10 11" key="1">
    <citation type="submission" date="2014-10" db="EMBL/GenBank/DDBJ databases">
        <title>Pan-genome analysis of Brazilian lineage A amoebal mimiviruses.</title>
        <authorList>
            <person name="Assis F.L."/>
            <person name="Abrahao J.S."/>
            <person name="Kroon E.G."/>
            <person name="Dornas F.P."/>
            <person name="Andrade K.R."/>
            <person name="Borato P.V.M."/>
            <person name="Pilotto M.R."/>
            <person name="Benamar S."/>
            <person name="LaScola B."/>
            <person name="Colson P."/>
        </authorList>
    </citation>
    <scope>NUCLEOTIDE SEQUENCE [LARGE SCALE GENOMIC DNA]</scope>
    <source>
        <strain evidence="10 11">Kroon</strain>
    </source>
</reference>
<evidence type="ECO:0000256" key="8">
    <source>
        <dbReference type="SAM" id="Phobius"/>
    </source>
</evidence>
<keyword evidence="4 8" id="KW-0812">Transmembrane</keyword>
<proteinExistence type="inferred from homology"/>
<evidence type="ECO:0000259" key="9">
    <source>
        <dbReference type="Pfam" id="PF01694"/>
    </source>
</evidence>
<keyword evidence="3" id="KW-0645">Protease</keyword>
<dbReference type="PANTHER" id="PTHR43066:SF1">
    <property type="entry name" value="RHOMBOID PROTEIN 2"/>
    <property type="match status" value="1"/>
</dbReference>
<name>A0A0G2Y5R6_9VIRU</name>
<dbReference type="Pfam" id="PF01694">
    <property type="entry name" value="Rhomboid"/>
    <property type="match status" value="1"/>
</dbReference>
<evidence type="ECO:0000313" key="11">
    <source>
        <dbReference type="Proteomes" id="UP000240461"/>
    </source>
</evidence>
<evidence type="ECO:0000256" key="5">
    <source>
        <dbReference type="ARBA" id="ARBA00022801"/>
    </source>
</evidence>
<dbReference type="Gene3D" id="1.20.1540.10">
    <property type="entry name" value="Rhomboid-like"/>
    <property type="match status" value="1"/>
</dbReference>
<evidence type="ECO:0000256" key="1">
    <source>
        <dbReference type="ARBA" id="ARBA00004141"/>
    </source>
</evidence>
<protein>
    <submittedName>
        <fullName evidence="10">Rhomboid protein</fullName>
    </submittedName>
</protein>
<dbReference type="SUPFAM" id="SSF144091">
    <property type="entry name" value="Rhomboid-like"/>
    <property type="match status" value="1"/>
</dbReference>
<dbReference type="GO" id="GO:0006508">
    <property type="term" value="P:proteolysis"/>
    <property type="evidence" value="ECO:0007669"/>
    <property type="project" value="UniProtKB-KW"/>
</dbReference>
<evidence type="ECO:0000256" key="2">
    <source>
        <dbReference type="ARBA" id="ARBA00009045"/>
    </source>
</evidence>
<feature type="domain" description="Peptidase S54 rhomboid" evidence="9">
    <location>
        <begin position="28"/>
        <end position="156"/>
    </location>
</feature>
<keyword evidence="6 8" id="KW-1133">Transmembrane helix</keyword>
<accession>E3VYU1</accession>
<dbReference type="SMR" id="A0A0G2Y5R6"/>
<feature type="transmembrane region" description="Helical" evidence="8">
    <location>
        <begin position="6"/>
        <end position="24"/>
    </location>
</feature>
<keyword evidence="5" id="KW-0378">Hydrolase</keyword>
<comment type="subcellular location">
    <subcellularLocation>
        <location evidence="1">Membrane</location>
        <topology evidence="1">Multi-pass membrane protein</topology>
    </subcellularLocation>
</comment>
<dbReference type="Proteomes" id="UP000240461">
    <property type="component" value="Segment"/>
</dbReference>
<evidence type="ECO:0000256" key="3">
    <source>
        <dbReference type="ARBA" id="ARBA00022670"/>
    </source>
</evidence>
<dbReference type="GO" id="GO:0016020">
    <property type="term" value="C:membrane"/>
    <property type="evidence" value="ECO:0007669"/>
    <property type="project" value="UniProtKB-SubCell"/>
</dbReference>
<sequence>MRYVTYIVLLILVVIFFSPLNFFNTNSEIINYLIRTFYHANLQHLLANSFSFYMLSFLEDVMGHAKFAFCIIFIWILSSMLLLAEHTAFPSRKVYTVGFSGVIFGLIVVYLMSLGKNRGLSIAGLVLSIIPQFFVSGISYEGHICGMIAGFVYVVLFPLPKGSVDNQVAMF</sequence>
<evidence type="ECO:0000313" key="10">
    <source>
        <dbReference type="EMBL" id="AKI80256.1"/>
    </source>
</evidence>
<dbReference type="PANTHER" id="PTHR43066">
    <property type="entry name" value="RHOMBOID-RELATED PROTEIN"/>
    <property type="match status" value="1"/>
</dbReference>
<evidence type="ECO:0000256" key="4">
    <source>
        <dbReference type="ARBA" id="ARBA00022692"/>
    </source>
</evidence>
<accession>A0A0G2Y5R6</accession>
<dbReference type="InterPro" id="IPR022764">
    <property type="entry name" value="Peptidase_S54_rhomboid_dom"/>
</dbReference>
<dbReference type="EMBL" id="KM982402">
    <property type="protein sequence ID" value="AKI80256.1"/>
    <property type="molecule type" value="Genomic_DNA"/>
</dbReference>
<feature type="transmembrane region" description="Helical" evidence="8">
    <location>
        <begin position="142"/>
        <end position="160"/>
    </location>
</feature>
<keyword evidence="7 8" id="KW-0472">Membrane</keyword>
<dbReference type="KEGG" id="vg:9925155"/>
<organism evidence="10 11">
    <name type="scientific">Acanthamoeba polyphaga mimivirus Kroon</name>
    <dbReference type="NCBI Taxonomy" id="3069720"/>
    <lineage>
        <taxon>Viruses</taxon>
        <taxon>Varidnaviria</taxon>
        <taxon>Bamfordvirae</taxon>
        <taxon>Nucleocytoviricota</taxon>
        <taxon>Megaviricetes</taxon>
        <taxon>Imitervirales</taxon>
        <taxon>Mimiviridae</taxon>
        <taxon>Megamimivirinae</taxon>
        <taxon>Mimivirus</taxon>
        <taxon>Mimivirus lagoaense</taxon>
    </lineage>
</organism>
<feature type="transmembrane region" description="Helical" evidence="8">
    <location>
        <begin position="94"/>
        <end position="113"/>
    </location>
</feature>